<evidence type="ECO:0000313" key="1">
    <source>
        <dbReference type="EMBL" id="KAI4385867.1"/>
    </source>
</evidence>
<dbReference type="EMBL" id="CM042881">
    <property type="protein sequence ID" value="KAI4385867.1"/>
    <property type="molecule type" value="Genomic_DNA"/>
</dbReference>
<protein>
    <submittedName>
        <fullName evidence="1">Uncharacterized protein</fullName>
    </submittedName>
</protein>
<gene>
    <name evidence="1" type="ORF">MLD38_003856</name>
</gene>
<accession>A0ACB9SCD9</accession>
<organism evidence="1 2">
    <name type="scientific">Melastoma candidum</name>
    <dbReference type="NCBI Taxonomy" id="119954"/>
    <lineage>
        <taxon>Eukaryota</taxon>
        <taxon>Viridiplantae</taxon>
        <taxon>Streptophyta</taxon>
        <taxon>Embryophyta</taxon>
        <taxon>Tracheophyta</taxon>
        <taxon>Spermatophyta</taxon>
        <taxon>Magnoliopsida</taxon>
        <taxon>eudicotyledons</taxon>
        <taxon>Gunneridae</taxon>
        <taxon>Pentapetalae</taxon>
        <taxon>rosids</taxon>
        <taxon>malvids</taxon>
        <taxon>Myrtales</taxon>
        <taxon>Melastomataceae</taxon>
        <taxon>Melastomatoideae</taxon>
        <taxon>Melastomateae</taxon>
        <taxon>Melastoma</taxon>
    </lineage>
</organism>
<reference evidence="2" key="1">
    <citation type="journal article" date="2023" name="Front. Plant Sci.">
        <title>Chromosomal-level genome assembly of Melastoma candidum provides insights into trichome evolution.</title>
        <authorList>
            <person name="Zhong Y."/>
            <person name="Wu W."/>
            <person name="Sun C."/>
            <person name="Zou P."/>
            <person name="Liu Y."/>
            <person name="Dai S."/>
            <person name="Zhou R."/>
        </authorList>
    </citation>
    <scope>NUCLEOTIDE SEQUENCE [LARGE SCALE GENOMIC DNA]</scope>
</reference>
<proteinExistence type="predicted"/>
<keyword evidence="2" id="KW-1185">Reference proteome</keyword>
<evidence type="ECO:0000313" key="2">
    <source>
        <dbReference type="Proteomes" id="UP001057402"/>
    </source>
</evidence>
<sequence>MRRNNAFRNYNSTPASEATAEPTEVQTQQTQQRHIIHQHQQSLDTTIAACSGSTYLATTFAASISGSTELAVSSSNAQPAVQPMPQPIPGPPQSSSMFNQPSTQLHIVQSPPQGIRSQRRRSSTSPPASPSNPAVTDLPSPGSRPVAPAPPVLSSVHPQNQLRVGIESGKPRARPAAAKRLQAQHKRSPCPPDENVFSKLPCESTAAPRRLSIASSPFPQKWQRPVTGAHLQTLQSSNRSTAASIRRRRASSGVPKAPLRAEQHGNLSPP</sequence>
<name>A0ACB9SCD9_9MYRT</name>
<comment type="caution">
    <text evidence="1">The sequence shown here is derived from an EMBL/GenBank/DDBJ whole genome shotgun (WGS) entry which is preliminary data.</text>
</comment>
<dbReference type="Proteomes" id="UP001057402">
    <property type="component" value="Chromosome 2"/>
</dbReference>